<comment type="caution">
    <text evidence="2">The sequence shown here is derived from an EMBL/GenBank/DDBJ whole genome shotgun (WGS) entry which is preliminary data.</text>
</comment>
<proteinExistence type="predicted"/>
<dbReference type="PROSITE" id="PS51365">
    <property type="entry name" value="RENAL_DIPEPTIDASE_2"/>
    <property type="match status" value="1"/>
</dbReference>
<name>A0A0Q0EK46_PSESX</name>
<accession>A0A0Q0EK46</accession>
<dbReference type="Proteomes" id="UP000050384">
    <property type="component" value="Unassembled WGS sequence"/>
</dbReference>
<dbReference type="EMBL" id="LJRI01000855">
    <property type="protein sequence ID" value="KPY86681.1"/>
    <property type="molecule type" value="Genomic_DNA"/>
</dbReference>
<dbReference type="Gene3D" id="1.10.287.650">
    <property type="entry name" value="L27 domain"/>
    <property type="match status" value="1"/>
</dbReference>
<gene>
    <name evidence="2" type="ORF">ALO94_200187</name>
</gene>
<dbReference type="GO" id="GO:0070573">
    <property type="term" value="F:metallodipeptidase activity"/>
    <property type="evidence" value="ECO:0007669"/>
    <property type="project" value="InterPro"/>
</dbReference>
<dbReference type="PANTHER" id="PTHR10443:SF12">
    <property type="entry name" value="DIPEPTIDASE"/>
    <property type="match status" value="1"/>
</dbReference>
<dbReference type="AlphaFoldDB" id="A0A0Q0EK46"/>
<dbReference type="GO" id="GO:0006508">
    <property type="term" value="P:proteolysis"/>
    <property type="evidence" value="ECO:0007669"/>
    <property type="project" value="InterPro"/>
</dbReference>
<reference evidence="2 3" key="1">
    <citation type="submission" date="2015-09" db="EMBL/GenBank/DDBJ databases">
        <title>Genome announcement of multiple Pseudomonas syringae strains.</title>
        <authorList>
            <person name="Thakur S."/>
            <person name="Wang P.W."/>
            <person name="Gong Y."/>
            <person name="Weir B.S."/>
            <person name="Guttman D.S."/>
        </authorList>
    </citation>
    <scope>NUCLEOTIDE SEQUENCE [LARGE SCALE GENOMIC DNA]</scope>
    <source>
        <strain evidence="2 3">ICMP16929</strain>
    </source>
</reference>
<sequence length="541" mass="59280">MPARRHTLVIGLVAAIAASVSHAQGATVEAQLIEQGQYWQARSNAVRAAEIWQKVLLIDANQVQALYGMGLIGVKQNKPQQAQTYLTRLQALSPVPWQAVQLEQDIALGQPQNQALLDDARRLADAGERDKATGVFRQLFNGRLPQGTVGREYYTNLGFNNADWPEARNGFERLMRQNSDDSILALFFAKHLARREDSRAEGIAALARLSTHPDIAGDADQSWRMALVWIGPPAAAQVPLFDAFLKVHPDDQEIRDQLNKGRQQHASGTASGWQQDPLVARGLKALEKNDHAAAEEAFAARLKIKADDADALGGLSEIGKQAVQRLNDLGVIIDVSQMSSKALLQVSQLSRTPMVASHSAPRALVDIPRNLSDDELQLIKQSGGVVQIVAFPAYLKPLTQKTQDKLNALRKDFDLPPLPNLAMALMPGDPIITVWPEQRFGAYASKLYAILEEEPKATVKDFVDAIDYTVRKIGIDHVGISSDFNDGGGVKGFNDVSEVRNVTAELIERGYAEADITKLWGGNFLRVWEQVQASARPAAKP</sequence>
<dbReference type="PANTHER" id="PTHR10443">
    <property type="entry name" value="MICROSOMAL DIPEPTIDASE"/>
    <property type="match status" value="1"/>
</dbReference>
<dbReference type="SUPFAM" id="SSF51556">
    <property type="entry name" value="Metallo-dependent hydrolases"/>
    <property type="match status" value="1"/>
</dbReference>
<evidence type="ECO:0000313" key="2">
    <source>
        <dbReference type="EMBL" id="KPY86681.1"/>
    </source>
</evidence>
<feature type="signal peptide" evidence="1">
    <location>
        <begin position="1"/>
        <end position="23"/>
    </location>
</feature>
<evidence type="ECO:0000313" key="3">
    <source>
        <dbReference type="Proteomes" id="UP000050384"/>
    </source>
</evidence>
<dbReference type="Pfam" id="PF01244">
    <property type="entry name" value="Peptidase_M19"/>
    <property type="match status" value="1"/>
</dbReference>
<dbReference type="PATRIC" id="fig|264459.3.peg.5071"/>
<dbReference type="Gene3D" id="1.25.40.10">
    <property type="entry name" value="Tetratricopeptide repeat domain"/>
    <property type="match status" value="1"/>
</dbReference>
<protein>
    <submittedName>
        <fullName evidence="2">MFS transporter</fullName>
    </submittedName>
</protein>
<evidence type="ECO:0000256" key="1">
    <source>
        <dbReference type="SAM" id="SignalP"/>
    </source>
</evidence>
<dbReference type="InterPro" id="IPR032466">
    <property type="entry name" value="Metal_Hydrolase"/>
</dbReference>
<dbReference type="InterPro" id="IPR011990">
    <property type="entry name" value="TPR-like_helical_dom_sf"/>
</dbReference>
<dbReference type="Gene3D" id="3.20.20.140">
    <property type="entry name" value="Metal-dependent hydrolases"/>
    <property type="match status" value="1"/>
</dbReference>
<organism evidence="2 3">
    <name type="scientific">Pseudomonas syringae pv. spinaceae</name>
    <dbReference type="NCBI Taxonomy" id="264459"/>
    <lineage>
        <taxon>Bacteria</taxon>
        <taxon>Pseudomonadati</taxon>
        <taxon>Pseudomonadota</taxon>
        <taxon>Gammaproteobacteria</taxon>
        <taxon>Pseudomonadales</taxon>
        <taxon>Pseudomonadaceae</taxon>
        <taxon>Pseudomonas</taxon>
        <taxon>Pseudomonas syringae</taxon>
    </lineage>
</organism>
<feature type="chain" id="PRO_5006177745" evidence="1">
    <location>
        <begin position="24"/>
        <end position="541"/>
    </location>
</feature>
<dbReference type="InterPro" id="IPR008257">
    <property type="entry name" value="Pept_M19"/>
</dbReference>
<keyword evidence="1" id="KW-0732">Signal</keyword>
<dbReference type="SUPFAM" id="SSF48452">
    <property type="entry name" value="TPR-like"/>
    <property type="match status" value="1"/>
</dbReference>